<dbReference type="InterPro" id="IPR000868">
    <property type="entry name" value="Isochorismatase-like_dom"/>
</dbReference>
<dbReference type="Gene3D" id="3.40.50.850">
    <property type="entry name" value="Isochorismatase-like"/>
    <property type="match status" value="1"/>
</dbReference>
<dbReference type="Pfam" id="PF00857">
    <property type="entry name" value="Isochorismatase"/>
    <property type="match status" value="1"/>
</dbReference>
<dbReference type="InterPro" id="IPR050272">
    <property type="entry name" value="Isochorismatase-like_hydrls"/>
</dbReference>
<comment type="caution">
    <text evidence="3">The sequence shown here is derived from an EMBL/GenBank/DDBJ whole genome shotgun (WGS) entry which is preliminary data.</text>
</comment>
<dbReference type="RefSeq" id="WP_236999383.1">
    <property type="nucleotide sequence ID" value="NZ_JAKKOR010000012.1"/>
</dbReference>
<dbReference type="PANTHER" id="PTHR43540:SF7">
    <property type="entry name" value="ISOCHORISMATASE FAMILY PROTEIN YECD"/>
    <property type="match status" value="1"/>
</dbReference>
<dbReference type="CDD" id="cd00431">
    <property type="entry name" value="cysteine_hydrolases"/>
    <property type="match status" value="1"/>
</dbReference>
<protein>
    <submittedName>
        <fullName evidence="3">Isochorismatase family protein</fullName>
    </submittedName>
</protein>
<organism evidence="3 4">
    <name type="scientific">Gordonia liuliyuniae</name>
    <dbReference type="NCBI Taxonomy" id="2911517"/>
    <lineage>
        <taxon>Bacteria</taxon>
        <taxon>Bacillati</taxon>
        <taxon>Actinomycetota</taxon>
        <taxon>Actinomycetes</taxon>
        <taxon>Mycobacteriales</taxon>
        <taxon>Gordoniaceae</taxon>
        <taxon>Gordonia</taxon>
    </lineage>
</organism>
<dbReference type="SUPFAM" id="SSF52499">
    <property type="entry name" value="Isochorismatase-like hydrolases"/>
    <property type="match status" value="1"/>
</dbReference>
<name>A0ABS9IXB6_9ACTN</name>
<dbReference type="Proteomes" id="UP001200110">
    <property type="component" value="Unassembled WGS sequence"/>
</dbReference>
<evidence type="ECO:0000256" key="1">
    <source>
        <dbReference type="ARBA" id="ARBA00022801"/>
    </source>
</evidence>
<proteinExistence type="predicted"/>
<gene>
    <name evidence="3" type="ORF">L5G33_17225</name>
</gene>
<keyword evidence="1" id="KW-0378">Hydrolase</keyword>
<dbReference type="EMBL" id="JAKKOR010000012">
    <property type="protein sequence ID" value="MCF8590199.1"/>
    <property type="molecule type" value="Genomic_DNA"/>
</dbReference>
<dbReference type="InterPro" id="IPR036380">
    <property type="entry name" value="Isochorismatase-like_sf"/>
</dbReference>
<keyword evidence="4" id="KW-1185">Reference proteome</keyword>
<accession>A0ABS9IXB6</accession>
<evidence type="ECO:0000313" key="3">
    <source>
        <dbReference type="EMBL" id="MCF8590199.1"/>
    </source>
</evidence>
<evidence type="ECO:0000259" key="2">
    <source>
        <dbReference type="Pfam" id="PF00857"/>
    </source>
</evidence>
<sequence>MPLTQIDENSALVVIDLQRNIVGMLGDAARPTVTNAAALAADFRAAGRPVVLVNVATRPPGRTDAGTSTAEFAAADIVIDAALGSDAADIRITKRAWGAFTNTDLDARLRELGVTQIVMTGISTSIGVESTARSAYELGYHVVLVEDAMTDSLPAAHDFSVATIFPKLGEVTTTADIGAKLHG</sequence>
<reference evidence="3 4" key="1">
    <citation type="submission" date="2022-01" db="EMBL/GenBank/DDBJ databases">
        <authorList>
            <person name="Huang Y."/>
        </authorList>
    </citation>
    <scope>NUCLEOTIDE SEQUENCE [LARGE SCALE GENOMIC DNA]</scope>
    <source>
        <strain evidence="3 4">HY366</strain>
    </source>
</reference>
<evidence type="ECO:0000313" key="4">
    <source>
        <dbReference type="Proteomes" id="UP001200110"/>
    </source>
</evidence>
<feature type="domain" description="Isochorismatase-like" evidence="2">
    <location>
        <begin position="10"/>
        <end position="176"/>
    </location>
</feature>
<dbReference type="PANTHER" id="PTHR43540">
    <property type="entry name" value="PEROXYUREIDOACRYLATE/UREIDOACRYLATE AMIDOHYDROLASE-RELATED"/>
    <property type="match status" value="1"/>
</dbReference>